<dbReference type="EMBL" id="PVUE01000002">
    <property type="protein sequence ID" value="PRZ43596.1"/>
    <property type="molecule type" value="Genomic_DNA"/>
</dbReference>
<evidence type="ECO:0000313" key="5">
    <source>
        <dbReference type="EMBL" id="PRZ43596.1"/>
    </source>
</evidence>
<gene>
    <name evidence="5" type="ORF">CLV47_102286</name>
</gene>
<dbReference type="AlphaFoldDB" id="A0A2T1A4T4"/>
<dbReference type="PRINTS" id="PR00469">
    <property type="entry name" value="PNDRDTASEII"/>
</dbReference>
<comment type="catalytic activity">
    <reaction evidence="3">
        <text>[thioredoxin]-dithiol + NADP(+) = [thioredoxin]-disulfide + NADPH + H(+)</text>
        <dbReference type="Rhea" id="RHEA:20345"/>
        <dbReference type="Rhea" id="RHEA-COMP:10698"/>
        <dbReference type="Rhea" id="RHEA-COMP:10700"/>
        <dbReference type="ChEBI" id="CHEBI:15378"/>
        <dbReference type="ChEBI" id="CHEBI:29950"/>
        <dbReference type="ChEBI" id="CHEBI:50058"/>
        <dbReference type="ChEBI" id="CHEBI:57783"/>
        <dbReference type="ChEBI" id="CHEBI:58349"/>
        <dbReference type="EC" id="1.8.1.9"/>
    </reaction>
</comment>
<protein>
    <submittedName>
        <fullName evidence="5">Thioredoxin reductase (NADPH)</fullName>
    </submittedName>
</protein>
<evidence type="ECO:0000256" key="1">
    <source>
        <dbReference type="ARBA" id="ARBA00022630"/>
    </source>
</evidence>
<keyword evidence="1" id="KW-0285">Flavoprotein</keyword>
<dbReference type="Gene3D" id="3.50.50.60">
    <property type="entry name" value="FAD/NAD(P)-binding domain"/>
    <property type="match status" value="2"/>
</dbReference>
<dbReference type="RefSeq" id="WP_106347742.1">
    <property type="nucleotide sequence ID" value="NZ_PVUE01000002.1"/>
</dbReference>
<comment type="caution">
    <text evidence="5">The sequence shown here is derived from an EMBL/GenBank/DDBJ whole genome shotgun (WGS) entry which is preliminary data.</text>
</comment>
<dbReference type="OrthoDB" id="9806179at2"/>
<dbReference type="PANTHER" id="PTHR48105">
    <property type="entry name" value="THIOREDOXIN REDUCTASE 1-RELATED-RELATED"/>
    <property type="match status" value="1"/>
</dbReference>
<dbReference type="InterPro" id="IPR036188">
    <property type="entry name" value="FAD/NAD-bd_sf"/>
</dbReference>
<evidence type="ECO:0000313" key="6">
    <source>
        <dbReference type="Proteomes" id="UP000237752"/>
    </source>
</evidence>
<dbReference type="SUPFAM" id="SSF51905">
    <property type="entry name" value="FAD/NAD(P)-binding domain"/>
    <property type="match status" value="1"/>
</dbReference>
<dbReference type="InterPro" id="IPR023753">
    <property type="entry name" value="FAD/NAD-binding_dom"/>
</dbReference>
<proteinExistence type="predicted"/>
<accession>A0A2T1A4T4</accession>
<dbReference type="Proteomes" id="UP000237752">
    <property type="component" value="Unassembled WGS sequence"/>
</dbReference>
<keyword evidence="6" id="KW-1185">Reference proteome</keyword>
<name>A0A2T1A4T4_9ACTN</name>
<organism evidence="5 6">
    <name type="scientific">Antricoccus suffuscus</name>
    <dbReference type="NCBI Taxonomy" id="1629062"/>
    <lineage>
        <taxon>Bacteria</taxon>
        <taxon>Bacillati</taxon>
        <taxon>Actinomycetota</taxon>
        <taxon>Actinomycetes</taxon>
        <taxon>Geodermatophilales</taxon>
        <taxon>Antricoccaceae</taxon>
        <taxon>Antricoccus</taxon>
    </lineage>
</organism>
<evidence type="ECO:0000259" key="4">
    <source>
        <dbReference type="Pfam" id="PF07992"/>
    </source>
</evidence>
<dbReference type="PRINTS" id="PR00368">
    <property type="entry name" value="FADPNR"/>
</dbReference>
<sequence>MNDAHWDVIVVGAGIAGMSAAQVVAEAGLSCIAFDKLFPGGQIVNLPHIANLPGIPKETSGAEVSGVLLESIMDLGVEIAYGEVEAIEPGKPQLVRTAGRELTADAVIIATGKSAGKLDFDEASEFLGRGLSECASCDGPMYSGKRAVVVGSDEWAAQETIELAQFADVVTLISPATPRWSTFRAKQLSDASGIEVREGVSVVALRGDSVLERLELSDGSVIDAAGVFPYVGKSPNSGVLPRVATDEGVIGVDSSMATTSPGVFAAGDVREGAAEYVAAAIGDGLTAGRRAAEFLRSSQ</sequence>
<evidence type="ECO:0000256" key="2">
    <source>
        <dbReference type="ARBA" id="ARBA00023002"/>
    </source>
</evidence>
<dbReference type="InterPro" id="IPR050097">
    <property type="entry name" value="Ferredoxin-NADP_redctase_2"/>
</dbReference>
<reference evidence="5 6" key="1">
    <citation type="submission" date="2018-03" db="EMBL/GenBank/DDBJ databases">
        <title>Genomic Encyclopedia of Archaeal and Bacterial Type Strains, Phase II (KMG-II): from individual species to whole genera.</title>
        <authorList>
            <person name="Goeker M."/>
        </authorList>
    </citation>
    <scope>NUCLEOTIDE SEQUENCE [LARGE SCALE GENOMIC DNA]</scope>
    <source>
        <strain evidence="5 6">DSM 100065</strain>
    </source>
</reference>
<dbReference type="Pfam" id="PF07992">
    <property type="entry name" value="Pyr_redox_2"/>
    <property type="match status" value="1"/>
</dbReference>
<feature type="domain" description="FAD/NAD(P)-binding" evidence="4">
    <location>
        <begin position="7"/>
        <end position="284"/>
    </location>
</feature>
<keyword evidence="2" id="KW-0560">Oxidoreductase</keyword>
<evidence type="ECO:0000256" key="3">
    <source>
        <dbReference type="ARBA" id="ARBA00048132"/>
    </source>
</evidence>
<dbReference type="GO" id="GO:0004791">
    <property type="term" value="F:thioredoxin-disulfide reductase (NADPH) activity"/>
    <property type="evidence" value="ECO:0007669"/>
    <property type="project" value="UniProtKB-EC"/>
</dbReference>